<gene>
    <name evidence="2" type="ORF">NG99_09075</name>
</gene>
<dbReference type="eggNOG" id="COG0251">
    <property type="taxonomic scope" value="Bacteria"/>
</dbReference>
<dbReference type="InterPro" id="IPR035959">
    <property type="entry name" value="RutC-like_sf"/>
</dbReference>
<dbReference type="STRING" id="371042.NG99_09075"/>
<accession>A0A0A3Z940</accession>
<dbReference type="Gene3D" id="3.30.1330.40">
    <property type="entry name" value="RutC-like"/>
    <property type="match status" value="1"/>
</dbReference>
<proteinExistence type="inferred from homology"/>
<reference evidence="2 3" key="1">
    <citation type="submission" date="2014-10" db="EMBL/GenBank/DDBJ databases">
        <title>Genome sequence of Erwinia typographi M043b.</title>
        <authorList>
            <person name="Chan K.-G."/>
            <person name="Tan W.-S."/>
        </authorList>
    </citation>
    <scope>NUCLEOTIDE SEQUENCE [LARGE SCALE GENOMIC DNA]</scope>
    <source>
        <strain evidence="2 3">M043b</strain>
    </source>
</reference>
<dbReference type="PANTHER" id="PTHR11803">
    <property type="entry name" value="2-IMINOBUTANOATE/2-IMINOPROPANOATE DEAMINASE RIDA"/>
    <property type="match status" value="1"/>
</dbReference>
<dbReference type="CDD" id="cd00448">
    <property type="entry name" value="YjgF_YER057c_UK114_family"/>
    <property type="match status" value="1"/>
</dbReference>
<evidence type="ECO:0000313" key="2">
    <source>
        <dbReference type="EMBL" id="KGT94299.1"/>
    </source>
</evidence>
<comment type="caution">
    <text evidence="2">The sequence shown here is derived from an EMBL/GenBank/DDBJ whole genome shotgun (WGS) entry which is preliminary data.</text>
</comment>
<dbReference type="InterPro" id="IPR006175">
    <property type="entry name" value="YjgF/YER057c/UK114"/>
</dbReference>
<protein>
    <submittedName>
        <fullName evidence="2">Endoribonuclease L-PSP</fullName>
    </submittedName>
</protein>
<name>A0A0A3Z940_9GAMM</name>
<dbReference type="GO" id="GO:0019239">
    <property type="term" value="F:deaminase activity"/>
    <property type="evidence" value="ECO:0007669"/>
    <property type="project" value="TreeGrafter"/>
</dbReference>
<keyword evidence="3" id="KW-1185">Reference proteome</keyword>
<dbReference type="Proteomes" id="UP000030351">
    <property type="component" value="Unassembled WGS sequence"/>
</dbReference>
<organism evidence="2 3">
    <name type="scientific">Erwinia typographi</name>
    <dbReference type="NCBI Taxonomy" id="371042"/>
    <lineage>
        <taxon>Bacteria</taxon>
        <taxon>Pseudomonadati</taxon>
        <taxon>Pseudomonadota</taxon>
        <taxon>Gammaproteobacteria</taxon>
        <taxon>Enterobacterales</taxon>
        <taxon>Erwiniaceae</taxon>
        <taxon>Erwinia</taxon>
    </lineage>
</organism>
<comment type="similarity">
    <text evidence="1">Belongs to the RutC family.</text>
</comment>
<evidence type="ECO:0000256" key="1">
    <source>
        <dbReference type="ARBA" id="ARBA00010552"/>
    </source>
</evidence>
<dbReference type="AlphaFoldDB" id="A0A0A3Z940"/>
<dbReference type="OrthoDB" id="9808943at2"/>
<dbReference type="GO" id="GO:0005829">
    <property type="term" value="C:cytosol"/>
    <property type="evidence" value="ECO:0007669"/>
    <property type="project" value="TreeGrafter"/>
</dbReference>
<sequence length="133" mass="14594">MNQAINPQGWIIGKTATGLNHLNWGVKAGNHVSVAGMLSTDPVDGSIVGVGDIEVQTRRVLDSIKVVLESAGSSMDHVVMNQIFLRNLEDYHKFNEIYVSYFPAILPARFCVKLEMVRPEFLVEIAATAIIPS</sequence>
<evidence type="ECO:0000313" key="3">
    <source>
        <dbReference type="Proteomes" id="UP000030351"/>
    </source>
</evidence>
<dbReference type="EMBL" id="JRUQ01000028">
    <property type="protein sequence ID" value="KGT94299.1"/>
    <property type="molecule type" value="Genomic_DNA"/>
</dbReference>
<dbReference type="SUPFAM" id="SSF55298">
    <property type="entry name" value="YjgF-like"/>
    <property type="match status" value="1"/>
</dbReference>
<dbReference type="PANTHER" id="PTHR11803:SF58">
    <property type="entry name" value="PROTEIN HMF1-RELATED"/>
    <property type="match status" value="1"/>
</dbReference>
<dbReference type="RefSeq" id="WP_034891216.1">
    <property type="nucleotide sequence ID" value="NZ_JRUQ01000028.1"/>
</dbReference>
<dbReference type="Pfam" id="PF01042">
    <property type="entry name" value="Ribonuc_L-PSP"/>
    <property type="match status" value="1"/>
</dbReference>